<keyword evidence="1" id="KW-1185">Reference proteome</keyword>
<accession>A0A915P3D7</accession>
<name>A0A915P3D7_9BILA</name>
<evidence type="ECO:0000313" key="1">
    <source>
        <dbReference type="Proteomes" id="UP000887560"/>
    </source>
</evidence>
<evidence type="ECO:0000313" key="2">
    <source>
        <dbReference type="WBParaSite" id="scf7180000423594.g11369"/>
    </source>
</evidence>
<protein>
    <submittedName>
        <fullName evidence="2">Uncharacterized protein</fullName>
    </submittedName>
</protein>
<reference evidence="2" key="1">
    <citation type="submission" date="2022-11" db="UniProtKB">
        <authorList>
            <consortium name="WormBaseParasite"/>
        </authorList>
    </citation>
    <scope>IDENTIFICATION</scope>
</reference>
<dbReference type="AlphaFoldDB" id="A0A915P3D7"/>
<proteinExistence type="predicted"/>
<organism evidence="1 2">
    <name type="scientific">Meloidogyne floridensis</name>
    <dbReference type="NCBI Taxonomy" id="298350"/>
    <lineage>
        <taxon>Eukaryota</taxon>
        <taxon>Metazoa</taxon>
        <taxon>Ecdysozoa</taxon>
        <taxon>Nematoda</taxon>
        <taxon>Chromadorea</taxon>
        <taxon>Rhabditida</taxon>
        <taxon>Tylenchina</taxon>
        <taxon>Tylenchomorpha</taxon>
        <taxon>Tylenchoidea</taxon>
        <taxon>Meloidogynidae</taxon>
        <taxon>Meloidogyninae</taxon>
        <taxon>Meloidogyne</taxon>
    </lineage>
</organism>
<dbReference type="Proteomes" id="UP000887560">
    <property type="component" value="Unplaced"/>
</dbReference>
<sequence length="155" mass="18217">MFILLKEDQTLDKSYVQLLFDDLSDEDVDDLHMRITITLLGQKIFEKKNSVEKILEKEKNSLKEFYKSKSLKKLKNKGKQKEVMQVEMIEHKIEVIEKMFEIFNIAEDNLNSNLPLNNASIASINILAEFYFMLKSIIDDKFDLVTMEEIVNKYG</sequence>
<dbReference type="WBParaSite" id="scf7180000423594.g11369">
    <property type="protein sequence ID" value="scf7180000423594.g11369"/>
    <property type="gene ID" value="scf7180000423594.g11369"/>
</dbReference>